<evidence type="ECO:0000313" key="3">
    <source>
        <dbReference type="Proteomes" id="UP000295689"/>
    </source>
</evidence>
<evidence type="ECO:0000259" key="1">
    <source>
        <dbReference type="PROSITE" id="PS50853"/>
    </source>
</evidence>
<organism evidence="2 3">
    <name type="scientific">Mesobacillus foraminis</name>
    <dbReference type="NCBI Taxonomy" id="279826"/>
    <lineage>
        <taxon>Bacteria</taxon>
        <taxon>Bacillati</taxon>
        <taxon>Bacillota</taxon>
        <taxon>Bacilli</taxon>
        <taxon>Bacillales</taxon>
        <taxon>Bacillaceae</taxon>
        <taxon>Mesobacillus</taxon>
    </lineage>
</organism>
<dbReference type="RefSeq" id="WP_132003004.1">
    <property type="nucleotide sequence ID" value="NZ_JABUHM010000002.1"/>
</dbReference>
<dbReference type="Pfam" id="PF21348">
    <property type="entry name" value="RGL11_C"/>
    <property type="match status" value="1"/>
</dbReference>
<sequence>MFKKSKGLLAVMLSLTMASEFVPLSKADPVSANTAVNTTPAVPSGIEIPSVTQNSISLKWKAVEGAESYRIYRARLGYNDYKLVGSSQTTDFKDDKVESDSNYLYKVSALNASGEGEQSAEVLGITQWSFPNLVSKIDISEAGTGNRMRIGDMSGDGRHDILMVQPANVRDDARNPRFVGHLAAYDIEGNLLWKQGTVDPRVTTSGADEPAQIYDIDADGENEVLAVMQLGDDTEKYFYIFNGKTGEIEKKHQLPDQRAHDAIFIANFSGNKTPQDILLKDRYSKIWAMDKDFNQLWHYPGNTGHSLLPYDFDGDGRDELVNNYSLISHDGKEIWRKNLPDHVDTHWVADLNGDGESEIILGGSDTFAFDVDGNQIFRNGDTVEPQQILVGNYRIDSPGLELAGLDRVNRGNPGQDGMFLFTSKGQTLYHEQRAKGDWGSIVRPLDNWTGSYTPLITTYRRGKDADNPNGIVPKLYDGYFNPIVTFNQHTDAKEQVMVADVSGDSRDELLVYNLTGDLSVSIYSNGTSNLKEHITGVTRMSDFRNYNFSRYDSRRYDLTIENLVPAGIEAAVNNSADVDVSWIPILGIEKYNIYRSDNPNGEYKKIGTSGIPEFTDRTAPTGTSYYKVTAVNSEGESNLPIVAASETINASGILDPVKSDETTAYKAGRTLPVKFQLSDNDGNFLTEATAKIYVEDSKGVSAGSASKDNVFRYDSDANQYIFNLSTKSMSAGEYTIRVDVGNRTFYSFNIILR</sequence>
<comment type="caution">
    <text evidence="2">The sequence shown here is derived from an EMBL/GenBank/DDBJ whole genome shotgun (WGS) entry which is preliminary data.</text>
</comment>
<dbReference type="InterPro" id="IPR003961">
    <property type="entry name" value="FN3_dom"/>
</dbReference>
<dbReference type="SUPFAM" id="SSF49265">
    <property type="entry name" value="Fibronectin type III"/>
    <property type="match status" value="1"/>
</dbReference>
<dbReference type="Proteomes" id="UP000295689">
    <property type="component" value="Unassembled WGS sequence"/>
</dbReference>
<reference evidence="2 3" key="1">
    <citation type="journal article" date="2015" name="Stand. Genomic Sci.">
        <title>Genomic Encyclopedia of Bacterial and Archaeal Type Strains, Phase III: the genomes of soil and plant-associated and newly described type strains.</title>
        <authorList>
            <person name="Whitman W.B."/>
            <person name="Woyke T."/>
            <person name="Klenk H.P."/>
            <person name="Zhou Y."/>
            <person name="Lilburn T.G."/>
            <person name="Beck B.J."/>
            <person name="De Vos P."/>
            <person name="Vandamme P."/>
            <person name="Eisen J.A."/>
            <person name="Garrity G."/>
            <person name="Hugenholtz P."/>
            <person name="Kyrpides N.C."/>
        </authorList>
    </citation>
    <scope>NUCLEOTIDE SEQUENCE [LARGE SCALE GENOMIC DNA]</scope>
    <source>
        <strain evidence="2 3">CV53</strain>
    </source>
</reference>
<dbReference type="CDD" id="cd00063">
    <property type="entry name" value="FN3"/>
    <property type="match status" value="1"/>
</dbReference>
<dbReference type="InterPro" id="IPR034641">
    <property type="entry name" value="RGL11"/>
</dbReference>
<dbReference type="InterPro" id="IPR049366">
    <property type="entry name" value="RGL11_C"/>
</dbReference>
<dbReference type="NCBIfam" id="NF038114">
    <property type="entry name" value="rightmost"/>
    <property type="match status" value="1"/>
</dbReference>
<dbReference type="EMBL" id="SLVV01000003">
    <property type="protein sequence ID" value="TCN26615.1"/>
    <property type="molecule type" value="Genomic_DNA"/>
</dbReference>
<keyword evidence="3" id="KW-1185">Reference proteome</keyword>
<dbReference type="InterPro" id="IPR013783">
    <property type="entry name" value="Ig-like_fold"/>
</dbReference>
<proteinExistence type="predicted"/>
<dbReference type="InterPro" id="IPR028994">
    <property type="entry name" value="Integrin_alpha_N"/>
</dbReference>
<gene>
    <name evidence="2" type="ORF">EV146_103138</name>
</gene>
<dbReference type="SMART" id="SM00060">
    <property type="entry name" value="FN3"/>
    <property type="match status" value="2"/>
</dbReference>
<dbReference type="Gene3D" id="2.60.40.10">
    <property type="entry name" value="Immunoglobulins"/>
    <property type="match status" value="2"/>
</dbReference>
<dbReference type="PANTHER" id="PTHR43118:SF1">
    <property type="entry name" value="RHAMNOGALACTURONAN LYASE (EUROFUNG)"/>
    <property type="match status" value="1"/>
</dbReference>
<name>A0A4R2BJ39_9BACI</name>
<evidence type="ECO:0000313" key="2">
    <source>
        <dbReference type="EMBL" id="TCN26615.1"/>
    </source>
</evidence>
<dbReference type="PANTHER" id="PTHR43118">
    <property type="entry name" value="RHAMNOGALACTURONAN LYASE (EUROFUNG)"/>
    <property type="match status" value="1"/>
</dbReference>
<dbReference type="AlphaFoldDB" id="A0A4R2BJ39"/>
<feature type="domain" description="Fibronectin type-III" evidence="1">
    <location>
        <begin position="42"/>
        <end position="129"/>
    </location>
</feature>
<dbReference type="InterPro" id="IPR036116">
    <property type="entry name" value="FN3_sf"/>
</dbReference>
<dbReference type="SUPFAM" id="SSF69318">
    <property type="entry name" value="Integrin alpha N-terminal domain"/>
    <property type="match status" value="1"/>
</dbReference>
<dbReference type="PROSITE" id="PS50853">
    <property type="entry name" value="FN3"/>
    <property type="match status" value="1"/>
</dbReference>
<protein>
    <recommendedName>
        <fullName evidence="1">Fibronectin type-III domain-containing protein</fullName>
    </recommendedName>
</protein>
<accession>A0A4R2BJ39</accession>